<dbReference type="Proteomes" id="UP000696280">
    <property type="component" value="Unassembled WGS sequence"/>
</dbReference>
<dbReference type="SMART" id="SM00954">
    <property type="entry name" value="RelA_SpoT"/>
    <property type="match status" value="1"/>
</dbReference>
<evidence type="ECO:0000256" key="1">
    <source>
        <dbReference type="SAM" id="MobiDB-lite"/>
    </source>
</evidence>
<sequence length="381" mass="43377">MVADTPRILEYDGSTWIKPVPQNPMLGRHADCHPKQNGSSLFSMGHSRGYPDKKHNKRPPSSSESSSVRYQDHFAEEQTCSEDITPTYVTYGTCDTGSSFDNNYTYNSPFDNNTIFHTVSQSINVPYHNTTSQHNTESAYTSNYGQNSPSTYPSIHQSDRLASYEYSTQMNPSPGTDRAGSTYARVGISTFVRAFEKNRMQYLKLEQEIGVRVKQKLNDINVEYLWQSRVKDPHSLETKLRGRKHKYPNDQKNCAAIKDLIGCRIVLPRLTSDLPTVKALIQRHFNFLGEKSHPEQGSSGGYVGYHFYVAMKQHGSQDIKIEIQVMSPSQYNYAFYDHDILYKQSQGQVTIDDYTNLSNLRAAAYIADVASENLQNRTIKW</sequence>
<reference evidence="3" key="1">
    <citation type="submission" date="2021-07" db="EMBL/GenBank/DDBJ databases">
        <authorList>
            <person name="Durling M."/>
        </authorList>
    </citation>
    <scope>NUCLEOTIDE SEQUENCE</scope>
</reference>
<dbReference type="SUPFAM" id="SSF81301">
    <property type="entry name" value="Nucleotidyltransferase"/>
    <property type="match status" value="1"/>
</dbReference>
<dbReference type="InterPro" id="IPR043519">
    <property type="entry name" value="NT_sf"/>
</dbReference>
<organism evidence="3 4">
    <name type="scientific">Hymenoscyphus fraxineus</name>
    <dbReference type="NCBI Taxonomy" id="746836"/>
    <lineage>
        <taxon>Eukaryota</taxon>
        <taxon>Fungi</taxon>
        <taxon>Dikarya</taxon>
        <taxon>Ascomycota</taxon>
        <taxon>Pezizomycotina</taxon>
        <taxon>Leotiomycetes</taxon>
        <taxon>Helotiales</taxon>
        <taxon>Helotiaceae</taxon>
        <taxon>Hymenoscyphus</taxon>
    </lineage>
</organism>
<dbReference type="GO" id="GO:0015969">
    <property type="term" value="P:guanosine tetraphosphate metabolic process"/>
    <property type="evidence" value="ECO:0007669"/>
    <property type="project" value="InterPro"/>
</dbReference>
<evidence type="ECO:0000259" key="2">
    <source>
        <dbReference type="SMART" id="SM00954"/>
    </source>
</evidence>
<evidence type="ECO:0000313" key="4">
    <source>
        <dbReference type="Proteomes" id="UP000696280"/>
    </source>
</evidence>
<gene>
    <name evidence="3" type="ORF">HYFRA_00005012</name>
</gene>
<protein>
    <recommendedName>
        <fullName evidence="2">RelA/SpoT domain-containing protein</fullName>
    </recommendedName>
</protein>
<evidence type="ECO:0000313" key="3">
    <source>
        <dbReference type="EMBL" id="CAG8949385.1"/>
    </source>
</evidence>
<dbReference type="Gene3D" id="3.30.460.10">
    <property type="entry name" value="Beta Polymerase, domain 2"/>
    <property type="match status" value="1"/>
</dbReference>
<dbReference type="Pfam" id="PF04607">
    <property type="entry name" value="RelA_SpoT"/>
    <property type="match status" value="1"/>
</dbReference>
<keyword evidence="4" id="KW-1185">Reference proteome</keyword>
<dbReference type="OrthoDB" id="10398658at2759"/>
<dbReference type="PANTHER" id="PTHR41773:SF1">
    <property type="entry name" value="RELA_SPOT DOMAIN-CONTAINING PROTEIN"/>
    <property type="match status" value="1"/>
</dbReference>
<name>A0A9N9PMX1_9HELO</name>
<dbReference type="AlphaFoldDB" id="A0A9N9PMX1"/>
<accession>A0A9N9PMX1</accession>
<dbReference type="EMBL" id="CAJVRL010000002">
    <property type="protein sequence ID" value="CAG8949385.1"/>
    <property type="molecule type" value="Genomic_DNA"/>
</dbReference>
<dbReference type="CDD" id="cd05399">
    <property type="entry name" value="NT_Rel-Spo_like"/>
    <property type="match status" value="1"/>
</dbReference>
<dbReference type="InterPro" id="IPR007685">
    <property type="entry name" value="RelA_SpoT"/>
</dbReference>
<feature type="domain" description="RelA/SpoT" evidence="2">
    <location>
        <begin position="228"/>
        <end position="348"/>
    </location>
</feature>
<proteinExistence type="predicted"/>
<comment type="caution">
    <text evidence="3">The sequence shown here is derived from an EMBL/GenBank/DDBJ whole genome shotgun (WGS) entry which is preliminary data.</text>
</comment>
<dbReference type="PANTHER" id="PTHR41773">
    <property type="entry name" value="GTP PYROPHOSPHATASE-RELATED"/>
    <property type="match status" value="1"/>
</dbReference>
<feature type="region of interest" description="Disordered" evidence="1">
    <location>
        <begin position="27"/>
        <end position="70"/>
    </location>
</feature>